<gene>
    <name evidence="1" type="ORF">LCGC14_0704010</name>
</gene>
<accession>A0A0F9QLN6</accession>
<proteinExistence type="predicted"/>
<protein>
    <recommendedName>
        <fullName evidence="2">Right handed beta helix domain-containing protein</fullName>
    </recommendedName>
</protein>
<organism evidence="1">
    <name type="scientific">marine sediment metagenome</name>
    <dbReference type="NCBI Taxonomy" id="412755"/>
    <lineage>
        <taxon>unclassified sequences</taxon>
        <taxon>metagenomes</taxon>
        <taxon>ecological metagenomes</taxon>
    </lineage>
</organism>
<name>A0A0F9QLN6_9ZZZZ</name>
<sequence length="363" mass="37673">MKRLFICLLILFMSSVAFGTVDITEINFRNVNAGNFDQLLRGWFDTLNTDIANAGLFNAGTGKVFYVDSAAGGSATSTGTSPATAWPTLDDAFDSGSDVTADRGDRIYVIQNSDEDIAAAGVTVDIDGVTIIGLGQGKQAPNFDYTAATSTFIVSADDVTLINLRHRASVTAVVSGLVITGENCRIINNDFRDEGDAVGTDEFNTAISVENGAHNAVIEKCTFRAGAAGAVQAIHLTGVSGATIQDNDIIGDCSVGCIVEAITSAAANSDDLIIRRNLLFQGTMGGDGEINNVAVIVCADGTGGYVSNNEIVSDVATALLMRVGDDMVFMNNFVTDTDGDEFSGTREAGLISAAGSVSAHTDG</sequence>
<dbReference type="SUPFAM" id="SSF51126">
    <property type="entry name" value="Pectin lyase-like"/>
    <property type="match status" value="1"/>
</dbReference>
<dbReference type="Gene3D" id="2.160.20.10">
    <property type="entry name" value="Single-stranded right-handed beta-helix, Pectin lyase-like"/>
    <property type="match status" value="1"/>
</dbReference>
<evidence type="ECO:0008006" key="2">
    <source>
        <dbReference type="Google" id="ProtNLM"/>
    </source>
</evidence>
<reference evidence="1" key="1">
    <citation type="journal article" date="2015" name="Nature">
        <title>Complex archaea that bridge the gap between prokaryotes and eukaryotes.</title>
        <authorList>
            <person name="Spang A."/>
            <person name="Saw J.H."/>
            <person name="Jorgensen S.L."/>
            <person name="Zaremba-Niedzwiedzka K."/>
            <person name="Martijn J."/>
            <person name="Lind A.E."/>
            <person name="van Eijk R."/>
            <person name="Schleper C."/>
            <person name="Guy L."/>
            <person name="Ettema T.J."/>
        </authorList>
    </citation>
    <scope>NUCLEOTIDE SEQUENCE</scope>
</reference>
<evidence type="ECO:0000313" key="1">
    <source>
        <dbReference type="EMBL" id="KKN43344.1"/>
    </source>
</evidence>
<dbReference type="InterPro" id="IPR012334">
    <property type="entry name" value="Pectin_lyas_fold"/>
</dbReference>
<dbReference type="EMBL" id="LAZR01001517">
    <property type="protein sequence ID" value="KKN43344.1"/>
    <property type="molecule type" value="Genomic_DNA"/>
</dbReference>
<dbReference type="AlphaFoldDB" id="A0A0F9QLN6"/>
<dbReference type="InterPro" id="IPR011050">
    <property type="entry name" value="Pectin_lyase_fold/virulence"/>
</dbReference>
<comment type="caution">
    <text evidence="1">The sequence shown here is derived from an EMBL/GenBank/DDBJ whole genome shotgun (WGS) entry which is preliminary data.</text>
</comment>